<evidence type="ECO:0000259" key="2">
    <source>
        <dbReference type="PROSITE" id="PS50937"/>
    </source>
</evidence>
<dbReference type="PANTHER" id="PTHR30204">
    <property type="entry name" value="REDOX-CYCLING DRUG-SENSING TRANSCRIPTIONAL ACTIVATOR SOXR"/>
    <property type="match status" value="1"/>
</dbReference>
<dbReference type="InterPro" id="IPR047057">
    <property type="entry name" value="MerR_fam"/>
</dbReference>
<dbReference type="RefSeq" id="WP_141003032.1">
    <property type="nucleotide sequence ID" value="NZ_BAAAOR010000024.1"/>
</dbReference>
<dbReference type="PROSITE" id="PS50937">
    <property type="entry name" value="HTH_MERR_2"/>
    <property type="match status" value="1"/>
</dbReference>
<proteinExistence type="predicted"/>
<gene>
    <name evidence="3" type="ORF">GCM10009788_30640</name>
</gene>
<dbReference type="PROSITE" id="PS00552">
    <property type="entry name" value="HTH_MERR_1"/>
    <property type="match status" value="1"/>
</dbReference>
<evidence type="ECO:0000313" key="4">
    <source>
        <dbReference type="Proteomes" id="UP001500842"/>
    </source>
</evidence>
<organism evidence="3 4">
    <name type="scientific">Nocardioides humi</name>
    <dbReference type="NCBI Taxonomy" id="449461"/>
    <lineage>
        <taxon>Bacteria</taxon>
        <taxon>Bacillati</taxon>
        <taxon>Actinomycetota</taxon>
        <taxon>Actinomycetes</taxon>
        <taxon>Propionibacteriales</taxon>
        <taxon>Nocardioidaceae</taxon>
        <taxon>Nocardioides</taxon>
    </lineage>
</organism>
<dbReference type="InterPro" id="IPR000551">
    <property type="entry name" value="MerR-type_HTH_dom"/>
</dbReference>
<sequence length="122" mass="13411">MSATDVRDATLSIAEVARRAGVTTNAVRYYERYGVVQGQRTSGNIRRFTIDAVCRIKLARAAQRVGLTLRESAEILADIPPLCPDLDKWMGAGRQLVSAGQERIAELEAAVDEFRAGDFLRS</sequence>
<comment type="caution">
    <text evidence="3">The sequence shown here is derived from an EMBL/GenBank/DDBJ whole genome shotgun (WGS) entry which is preliminary data.</text>
</comment>
<protein>
    <recommendedName>
        <fullName evidence="2">HTH merR-type domain-containing protein</fullName>
    </recommendedName>
</protein>
<evidence type="ECO:0000256" key="1">
    <source>
        <dbReference type="ARBA" id="ARBA00023125"/>
    </source>
</evidence>
<dbReference type="Gene3D" id="1.10.1660.10">
    <property type="match status" value="1"/>
</dbReference>
<dbReference type="SUPFAM" id="SSF46955">
    <property type="entry name" value="Putative DNA-binding domain"/>
    <property type="match status" value="1"/>
</dbReference>
<dbReference type="Proteomes" id="UP001500842">
    <property type="component" value="Unassembled WGS sequence"/>
</dbReference>
<dbReference type="SMART" id="SM00422">
    <property type="entry name" value="HTH_MERR"/>
    <property type="match status" value="1"/>
</dbReference>
<evidence type="ECO:0000313" key="3">
    <source>
        <dbReference type="EMBL" id="GAA1524789.1"/>
    </source>
</evidence>
<dbReference type="EMBL" id="BAAAOR010000024">
    <property type="protein sequence ID" value="GAA1524789.1"/>
    <property type="molecule type" value="Genomic_DNA"/>
</dbReference>
<accession>A0ABN2AQV5</accession>
<keyword evidence="4" id="KW-1185">Reference proteome</keyword>
<feature type="domain" description="HTH merR-type" evidence="2">
    <location>
        <begin position="10"/>
        <end position="78"/>
    </location>
</feature>
<dbReference type="PANTHER" id="PTHR30204:SF0">
    <property type="entry name" value="REDOX-SENSITIVE TRANSCRIPTIONAL ACTIVATOR SOXR"/>
    <property type="match status" value="1"/>
</dbReference>
<dbReference type="Pfam" id="PF13411">
    <property type="entry name" value="MerR_1"/>
    <property type="match status" value="1"/>
</dbReference>
<dbReference type="PRINTS" id="PR00040">
    <property type="entry name" value="HTHMERR"/>
</dbReference>
<dbReference type="InterPro" id="IPR009061">
    <property type="entry name" value="DNA-bd_dom_put_sf"/>
</dbReference>
<reference evidence="3 4" key="1">
    <citation type="journal article" date="2019" name="Int. J. Syst. Evol. Microbiol.">
        <title>The Global Catalogue of Microorganisms (GCM) 10K type strain sequencing project: providing services to taxonomists for standard genome sequencing and annotation.</title>
        <authorList>
            <consortium name="The Broad Institute Genomics Platform"/>
            <consortium name="The Broad Institute Genome Sequencing Center for Infectious Disease"/>
            <person name="Wu L."/>
            <person name="Ma J."/>
        </authorList>
    </citation>
    <scope>NUCLEOTIDE SEQUENCE [LARGE SCALE GENOMIC DNA]</scope>
    <source>
        <strain evidence="3 4">JCM 14942</strain>
    </source>
</reference>
<keyword evidence="1" id="KW-0238">DNA-binding</keyword>
<name>A0ABN2AQV5_9ACTN</name>